<sequence length="114" mass="12074">MGNDKKLTDAEDKLVAALEQASDDAMNCINREAHKNTRWQLLQAAMILRDRMRSIVGGTLLITPKAVAVCTTEVVQVSAAAKDAGDGPHYDRVVVEGNQAIAVIDASGIQAATA</sequence>
<evidence type="ECO:0000313" key="2">
    <source>
        <dbReference type="Proteomes" id="UP000061569"/>
    </source>
</evidence>
<protein>
    <submittedName>
        <fullName evidence="1">Uncharacterized protein</fullName>
    </submittedName>
</protein>
<gene>
    <name evidence="1" type="ORF">GLE_2683</name>
</gene>
<evidence type="ECO:0000313" key="1">
    <source>
        <dbReference type="EMBL" id="ALN58031.1"/>
    </source>
</evidence>
<reference evidence="1 2" key="1">
    <citation type="submission" date="2015-11" db="EMBL/GenBank/DDBJ databases">
        <title>Genome sequences of Lysobacter enzymogenes strain C3 and Lysobacter antibioticus ATCC 29479.</title>
        <authorList>
            <person name="Kobayashi D.Y."/>
        </authorList>
    </citation>
    <scope>NUCLEOTIDE SEQUENCE [LARGE SCALE GENOMIC DNA]</scope>
    <source>
        <strain evidence="1 2">C3</strain>
    </source>
</reference>
<proteinExistence type="predicted"/>
<dbReference type="KEGG" id="lez:GLE_2683"/>
<name>A0A0S2DIF4_LYSEN</name>
<dbReference type="EMBL" id="CP013140">
    <property type="protein sequence ID" value="ALN58031.1"/>
    <property type="molecule type" value="Genomic_DNA"/>
</dbReference>
<dbReference type="PATRIC" id="fig|69.6.peg.2642"/>
<accession>A0A0S2DIF4</accession>
<dbReference type="AlphaFoldDB" id="A0A0S2DIF4"/>
<organism evidence="1 2">
    <name type="scientific">Lysobacter enzymogenes</name>
    <dbReference type="NCBI Taxonomy" id="69"/>
    <lineage>
        <taxon>Bacteria</taxon>
        <taxon>Pseudomonadati</taxon>
        <taxon>Pseudomonadota</taxon>
        <taxon>Gammaproteobacteria</taxon>
        <taxon>Lysobacterales</taxon>
        <taxon>Lysobacteraceae</taxon>
        <taxon>Lysobacter</taxon>
    </lineage>
</organism>
<dbReference type="RefSeq" id="WP_057947733.1">
    <property type="nucleotide sequence ID" value="NZ_CP067396.1"/>
</dbReference>
<dbReference type="Proteomes" id="UP000061569">
    <property type="component" value="Chromosome"/>
</dbReference>